<keyword evidence="7" id="KW-1185">Reference proteome</keyword>
<gene>
    <name evidence="6" type="ORF">MICPUN_61417</name>
</gene>
<evidence type="ECO:0000256" key="4">
    <source>
        <dbReference type="HAMAP-Rule" id="MF_03005"/>
    </source>
</evidence>
<dbReference type="EMBL" id="CP001329">
    <property type="protein sequence ID" value="ACO65901.1"/>
    <property type="molecule type" value="Genomic_DNA"/>
</dbReference>
<evidence type="ECO:0000256" key="2">
    <source>
        <dbReference type="ARBA" id="ARBA00022540"/>
    </source>
</evidence>
<dbReference type="Gene3D" id="3.40.140.10">
    <property type="entry name" value="Cytidine Deaminase, domain 2"/>
    <property type="match status" value="1"/>
</dbReference>
<dbReference type="PANTHER" id="PTHR10540">
    <property type="entry name" value="EUKARYOTIC TRANSLATION INITIATION FACTOR 3 SUBUNIT F-RELATED"/>
    <property type="match status" value="1"/>
</dbReference>
<dbReference type="GO" id="GO:0031369">
    <property type="term" value="F:translation initiation factor binding"/>
    <property type="evidence" value="ECO:0007669"/>
    <property type="project" value="InterPro"/>
</dbReference>
<evidence type="ECO:0000313" key="6">
    <source>
        <dbReference type="EMBL" id="ACO65901.1"/>
    </source>
</evidence>
<name>C1ECH2_MICCC</name>
<dbReference type="RefSeq" id="XP_002504643.1">
    <property type="nucleotide sequence ID" value="XM_002504597.1"/>
</dbReference>
<dbReference type="GeneID" id="8246191"/>
<dbReference type="PANTHER" id="PTHR10540:SF6">
    <property type="entry name" value="EUKARYOTIC TRANSLATION INITIATION FACTOR 3 SUBUNIT F"/>
    <property type="match status" value="1"/>
</dbReference>
<dbReference type="SMART" id="SM00232">
    <property type="entry name" value="JAB_MPN"/>
    <property type="match status" value="1"/>
</dbReference>
<dbReference type="Pfam" id="PF01398">
    <property type="entry name" value="JAB"/>
    <property type="match status" value="1"/>
</dbReference>
<dbReference type="InterPro" id="IPR000555">
    <property type="entry name" value="JAMM/MPN+_dom"/>
</dbReference>
<dbReference type="AlphaFoldDB" id="C1ECH2"/>
<dbReference type="OMA" id="EYFVHFH"/>
<dbReference type="GO" id="GO:0033290">
    <property type="term" value="C:eukaryotic 48S preinitiation complex"/>
    <property type="evidence" value="ECO:0007669"/>
    <property type="project" value="UniProtKB-UniRule"/>
</dbReference>
<dbReference type="GO" id="GO:0071541">
    <property type="term" value="C:eukaryotic translation initiation factor 3 complex, eIF3m"/>
    <property type="evidence" value="ECO:0007669"/>
    <property type="project" value="TreeGrafter"/>
</dbReference>
<dbReference type="STRING" id="296587.C1ECH2"/>
<evidence type="ECO:0000259" key="5">
    <source>
        <dbReference type="PROSITE" id="PS50249"/>
    </source>
</evidence>
<comment type="function">
    <text evidence="4">Component of the eukaryotic translation initiation factor 3 (eIF-3) complex, which is involved in protein synthesis of a specialized repertoire of mRNAs and, together with other initiation factors, stimulates binding of mRNA and methionyl-tRNAi to the 40S ribosome. The eIF-3 complex specifically targets and initiates translation of a subset of mRNAs involved in cell proliferation.</text>
</comment>
<accession>C1ECH2</accession>
<evidence type="ECO:0000256" key="1">
    <source>
        <dbReference type="ARBA" id="ARBA00022490"/>
    </source>
</evidence>
<dbReference type="FunCoup" id="C1ECH2">
    <property type="interactions" value="2166"/>
</dbReference>
<evidence type="ECO:0000313" key="7">
    <source>
        <dbReference type="Proteomes" id="UP000002009"/>
    </source>
</evidence>
<comment type="similarity">
    <text evidence="4">Belongs to the eIF-3 subunit F family.</text>
</comment>
<dbReference type="eggNOG" id="KOG2975">
    <property type="taxonomic scope" value="Eukaryota"/>
</dbReference>
<comment type="subcellular location">
    <subcellularLocation>
        <location evidence="4">Cytoplasm</location>
    </subcellularLocation>
</comment>
<dbReference type="GO" id="GO:0001732">
    <property type="term" value="P:formation of cytoplasmic translation initiation complex"/>
    <property type="evidence" value="ECO:0007669"/>
    <property type="project" value="UniProtKB-UniRule"/>
</dbReference>
<organism evidence="6 7">
    <name type="scientific">Micromonas commoda (strain RCC299 / NOUM17 / CCMP2709)</name>
    <name type="common">Picoplanktonic green alga</name>
    <dbReference type="NCBI Taxonomy" id="296587"/>
    <lineage>
        <taxon>Eukaryota</taxon>
        <taxon>Viridiplantae</taxon>
        <taxon>Chlorophyta</taxon>
        <taxon>Mamiellophyceae</taxon>
        <taxon>Mamiellales</taxon>
        <taxon>Mamiellaceae</taxon>
        <taxon>Micromonas</taxon>
    </lineage>
</organism>
<protein>
    <recommendedName>
        <fullName evidence="4">Eukaryotic translation initiation factor 3 subunit F</fullName>
        <shortName evidence="4">eIF3f</shortName>
    </recommendedName>
    <alternativeName>
        <fullName evidence="4">eIF-3-epsilon</fullName>
    </alternativeName>
</protein>
<sequence>MGAAFLPVHGAGKVASVRVHPVVVFNACDSYVRRQETQERVIGTLLGTVRHDGVVEVKNSYAVPHNEQNGQVYVDVEFHRAMIDLHLRVNPAEKIVGWYSTGDGVVPTDALIHEFYAHECHNPVHVTLDVTFADRDRLVRAWVGQSLALGSKDASKEAEKPDAEGGEASAAEGILNATTAIHFQEVALVNTFDAAERVGVASLAATNADVVTDGDDLGATAAKLRGMLEKASAYVDAVVAGKTKGDAEIGRRLADALSSVPGLTKSQFEKLFGESAQDALLVTYLSNVTKMQLMLAEKLQTASLLI</sequence>
<proteinExistence type="inferred from homology"/>
<reference evidence="6 7" key="1">
    <citation type="journal article" date="2009" name="Science">
        <title>Green evolution and dynamic adaptations revealed by genomes of the marine picoeukaryotes Micromonas.</title>
        <authorList>
            <person name="Worden A.Z."/>
            <person name="Lee J.H."/>
            <person name="Mock T."/>
            <person name="Rouze P."/>
            <person name="Simmons M.P."/>
            <person name="Aerts A.L."/>
            <person name="Allen A.E."/>
            <person name="Cuvelier M.L."/>
            <person name="Derelle E."/>
            <person name="Everett M.V."/>
            <person name="Foulon E."/>
            <person name="Grimwood J."/>
            <person name="Gundlach H."/>
            <person name="Henrissat B."/>
            <person name="Napoli C."/>
            <person name="McDonald S.M."/>
            <person name="Parker M.S."/>
            <person name="Rombauts S."/>
            <person name="Salamov A."/>
            <person name="Von Dassow P."/>
            <person name="Badger J.H."/>
            <person name="Coutinho P.M."/>
            <person name="Demir E."/>
            <person name="Dubchak I."/>
            <person name="Gentemann C."/>
            <person name="Eikrem W."/>
            <person name="Gready J.E."/>
            <person name="John U."/>
            <person name="Lanier W."/>
            <person name="Lindquist E.A."/>
            <person name="Lucas S."/>
            <person name="Mayer K.F."/>
            <person name="Moreau H."/>
            <person name="Not F."/>
            <person name="Otillar R."/>
            <person name="Panaud O."/>
            <person name="Pangilinan J."/>
            <person name="Paulsen I."/>
            <person name="Piegu B."/>
            <person name="Poliakov A."/>
            <person name="Robbens S."/>
            <person name="Schmutz J."/>
            <person name="Toulza E."/>
            <person name="Wyss T."/>
            <person name="Zelensky A."/>
            <person name="Zhou K."/>
            <person name="Armbrust E.V."/>
            <person name="Bhattacharya D."/>
            <person name="Goodenough U.W."/>
            <person name="Van de Peer Y."/>
            <person name="Grigoriev I.V."/>
        </authorList>
    </citation>
    <scope>NUCLEOTIDE SEQUENCE [LARGE SCALE GENOMIC DNA]</scope>
    <source>
        <strain evidence="7">RCC299 / NOUM17</strain>
    </source>
</reference>
<keyword evidence="2 4" id="KW-0396">Initiation factor</keyword>
<dbReference type="GO" id="GO:0016282">
    <property type="term" value="C:eukaryotic 43S preinitiation complex"/>
    <property type="evidence" value="ECO:0007669"/>
    <property type="project" value="UniProtKB-UniRule"/>
</dbReference>
<keyword evidence="1 4" id="KW-0963">Cytoplasm</keyword>
<feature type="domain" description="MPN" evidence="5">
    <location>
        <begin position="17"/>
        <end position="148"/>
    </location>
</feature>
<comment type="subunit">
    <text evidence="4">Component of the eukaryotic translation initiation factor 3 (eIF-3) complex.</text>
</comment>
<dbReference type="InParanoid" id="C1ECH2"/>
<dbReference type="Proteomes" id="UP000002009">
    <property type="component" value="Chromosome 9"/>
</dbReference>
<dbReference type="OrthoDB" id="25498at2759"/>
<dbReference type="PROSITE" id="PS50249">
    <property type="entry name" value="MPN"/>
    <property type="match status" value="1"/>
</dbReference>
<dbReference type="GO" id="GO:0008237">
    <property type="term" value="F:metallopeptidase activity"/>
    <property type="evidence" value="ECO:0007669"/>
    <property type="project" value="InterPro"/>
</dbReference>
<evidence type="ECO:0000256" key="3">
    <source>
        <dbReference type="ARBA" id="ARBA00022917"/>
    </source>
</evidence>
<dbReference type="InterPro" id="IPR027531">
    <property type="entry name" value="eIF3f"/>
</dbReference>
<dbReference type="HAMAP" id="MF_03005">
    <property type="entry name" value="eIF3f"/>
    <property type="match status" value="1"/>
</dbReference>
<dbReference type="GO" id="GO:0003743">
    <property type="term" value="F:translation initiation factor activity"/>
    <property type="evidence" value="ECO:0007669"/>
    <property type="project" value="UniProtKB-UniRule"/>
</dbReference>
<dbReference type="Pfam" id="PF13012">
    <property type="entry name" value="MitMem_reg"/>
    <property type="match status" value="1"/>
</dbReference>
<keyword evidence="3 4" id="KW-0648">Protein biosynthesis</keyword>
<dbReference type="KEGG" id="mis:MICPUN_61417"/>
<dbReference type="InterPro" id="IPR037518">
    <property type="entry name" value="MPN"/>
</dbReference>
<dbReference type="CDD" id="cd08064">
    <property type="entry name" value="MPN_eIF3f"/>
    <property type="match status" value="1"/>
</dbReference>
<dbReference type="InterPro" id="IPR024969">
    <property type="entry name" value="EIF3F/CSN6-like_C"/>
</dbReference>